<evidence type="ECO:0000256" key="1">
    <source>
        <dbReference type="SAM" id="Coils"/>
    </source>
</evidence>
<accession>A0A9P0DLH3</accession>
<protein>
    <recommendedName>
        <fullName evidence="3">UDENN FLCN/SMCR8-type domain-containing protein</fullName>
    </recommendedName>
</protein>
<dbReference type="GO" id="GO:1904263">
    <property type="term" value="P:positive regulation of TORC1 signaling"/>
    <property type="evidence" value="ECO:0007669"/>
    <property type="project" value="TreeGrafter"/>
</dbReference>
<dbReference type="PROSITE" id="PS51834">
    <property type="entry name" value="DENN_FLCN_SMCR8"/>
    <property type="match status" value="1"/>
</dbReference>
<evidence type="ECO:0000256" key="2">
    <source>
        <dbReference type="SAM" id="MobiDB-lite"/>
    </source>
</evidence>
<dbReference type="InterPro" id="IPR037520">
    <property type="entry name" value="Folliculin/SMCR8_longin"/>
</dbReference>
<dbReference type="Proteomes" id="UP001153737">
    <property type="component" value="Chromosome 5"/>
</dbReference>
<dbReference type="AlphaFoldDB" id="A0A9P0DLH3"/>
<feature type="coiled-coil region" evidence="1">
    <location>
        <begin position="145"/>
        <end position="172"/>
    </location>
</feature>
<evidence type="ECO:0000313" key="4">
    <source>
        <dbReference type="EMBL" id="CAH1171339.1"/>
    </source>
</evidence>
<dbReference type="Pfam" id="PF11704">
    <property type="entry name" value="Folliculin"/>
    <property type="match status" value="1"/>
</dbReference>
<dbReference type="GO" id="GO:0005829">
    <property type="term" value="C:cytosol"/>
    <property type="evidence" value="ECO:0007669"/>
    <property type="project" value="TreeGrafter"/>
</dbReference>
<feature type="domain" description="UDENN FLCN/SMCR8-type" evidence="3">
    <location>
        <begin position="42"/>
        <end position="444"/>
    </location>
</feature>
<dbReference type="InterPro" id="IPR021713">
    <property type="entry name" value="Folliculin"/>
</dbReference>
<organism evidence="4 5">
    <name type="scientific">Phaedon cochleariae</name>
    <name type="common">Mustard beetle</name>
    <dbReference type="NCBI Taxonomy" id="80249"/>
    <lineage>
        <taxon>Eukaryota</taxon>
        <taxon>Metazoa</taxon>
        <taxon>Ecdysozoa</taxon>
        <taxon>Arthropoda</taxon>
        <taxon>Hexapoda</taxon>
        <taxon>Insecta</taxon>
        <taxon>Pterygota</taxon>
        <taxon>Neoptera</taxon>
        <taxon>Endopterygota</taxon>
        <taxon>Coleoptera</taxon>
        <taxon>Polyphaga</taxon>
        <taxon>Cucujiformia</taxon>
        <taxon>Chrysomeloidea</taxon>
        <taxon>Chrysomelidae</taxon>
        <taxon>Chrysomelinae</taxon>
        <taxon>Chrysomelini</taxon>
        <taxon>Phaedon</taxon>
    </lineage>
</organism>
<proteinExistence type="predicted"/>
<keyword evidence="5" id="KW-1185">Reference proteome</keyword>
<feature type="region of interest" description="Disordered" evidence="2">
    <location>
        <begin position="291"/>
        <end position="346"/>
    </location>
</feature>
<dbReference type="InterPro" id="IPR037521">
    <property type="entry name" value="FLCN/SMCR8_DENN"/>
</dbReference>
<sequence length="444" mass="50144">MEVTIALGHFCDVHGPCVILCTESTPPVPPERALAADIPNCSACESLDSNTVYCCEDENCHYLSTRTSLNVDTAHLLKDAVLRSFSIEVVEEAGRNSGTIYFGDNKRGHIISHVFNIKDLLARGFRRKYCIVILGKHQVSLLNHYDFLEKNLNRISTDLQRKANEINTAEDDSLYRRNVDRMTAASKLSLRPLPLLVGEPHLFAHLHMWFVFLLRANIYRILPHEVPECPVHCSSVGKLKHLKRVMTDTVFRIVCYCVLTGIRIEEDSTNKVVHHFRQLLPRGFTLPTTRTACRLSETPSGRSETPSGRSETPSGWTETPSGWSEIPSGWPETPSGRSETPSGWSVGFEGTLPSALPTLLVRIEGALDDKGMSESTLRSHLTDQIMRWFSIASVLSWTREDARTEMMLKLEVRKCDMPLLSYWIPQSSRCVELSKTDWAQKSYR</sequence>
<reference evidence="4" key="1">
    <citation type="submission" date="2022-01" db="EMBL/GenBank/DDBJ databases">
        <authorList>
            <person name="King R."/>
        </authorList>
    </citation>
    <scope>NUCLEOTIDE SEQUENCE</scope>
</reference>
<evidence type="ECO:0000259" key="3">
    <source>
        <dbReference type="PROSITE" id="PS51834"/>
    </source>
</evidence>
<reference evidence="4" key="2">
    <citation type="submission" date="2022-10" db="EMBL/GenBank/DDBJ databases">
        <authorList>
            <consortium name="ENA_rothamsted_submissions"/>
            <consortium name="culmorum"/>
            <person name="King R."/>
        </authorList>
    </citation>
    <scope>NUCLEOTIDE SEQUENCE</scope>
</reference>
<evidence type="ECO:0000313" key="5">
    <source>
        <dbReference type="Proteomes" id="UP001153737"/>
    </source>
</evidence>
<dbReference type="OrthoDB" id="5599713at2759"/>
<dbReference type="EMBL" id="OU896711">
    <property type="protein sequence ID" value="CAH1171339.1"/>
    <property type="molecule type" value="Genomic_DNA"/>
</dbReference>
<name>A0A9P0DLH3_PHACE</name>
<dbReference type="GO" id="GO:0005096">
    <property type="term" value="F:GTPase activator activity"/>
    <property type="evidence" value="ECO:0007669"/>
    <property type="project" value="InterPro"/>
</dbReference>
<gene>
    <name evidence="4" type="ORF">PHAECO_LOCUS9276</name>
</gene>
<keyword evidence="1" id="KW-0175">Coiled coil</keyword>
<feature type="compositionally biased region" description="Polar residues" evidence="2">
    <location>
        <begin position="291"/>
        <end position="322"/>
    </location>
</feature>
<dbReference type="PANTHER" id="PTHR31441">
    <property type="entry name" value="FOLLICULIN FAMILY MEMBER"/>
    <property type="match status" value="1"/>
</dbReference>
<dbReference type="PANTHER" id="PTHR31441:SF2">
    <property type="entry name" value="FOLLICULIN"/>
    <property type="match status" value="1"/>
</dbReference>